<evidence type="ECO:0000256" key="6">
    <source>
        <dbReference type="ARBA" id="ARBA00023128"/>
    </source>
</evidence>
<name>A0A9P6UNE4_9FUNG</name>
<evidence type="ECO:0000256" key="9">
    <source>
        <dbReference type="RuleBase" id="RU000488"/>
    </source>
</evidence>
<keyword evidence="6" id="KW-0496">Mitochondrion</keyword>
<feature type="repeat" description="Solcar" evidence="8">
    <location>
        <begin position="216"/>
        <end position="302"/>
    </location>
</feature>
<feature type="repeat" description="Solcar" evidence="8">
    <location>
        <begin position="335"/>
        <end position="458"/>
    </location>
</feature>
<comment type="caution">
    <text evidence="10">The sequence shown here is derived from an EMBL/GenBank/DDBJ whole genome shotgun (WGS) entry which is preliminary data.</text>
</comment>
<dbReference type="PRINTS" id="PR00926">
    <property type="entry name" value="MITOCARRIER"/>
</dbReference>
<dbReference type="PROSITE" id="PS50920">
    <property type="entry name" value="SOLCAR"/>
    <property type="match status" value="3"/>
</dbReference>
<dbReference type="InterPro" id="IPR018108">
    <property type="entry name" value="MCP_transmembrane"/>
</dbReference>
<evidence type="ECO:0000256" key="5">
    <source>
        <dbReference type="ARBA" id="ARBA00022989"/>
    </source>
</evidence>
<gene>
    <name evidence="10" type="primary">TPC1_2</name>
    <name evidence="10" type="ORF">BGZ99_009356</name>
</gene>
<evidence type="ECO:0000256" key="3">
    <source>
        <dbReference type="ARBA" id="ARBA00022692"/>
    </source>
</evidence>
<comment type="subcellular location">
    <subcellularLocation>
        <location evidence="1">Mitochondrion membrane</location>
        <topology evidence="1">Multi-pass membrane protein</topology>
    </subcellularLocation>
</comment>
<accession>A0A9P6UNE4</accession>
<sequence length="470" mass="50070">MAESAFAGMQTTTSSFVESISASSHSQTAVAVAAPGTVAPTLTSKPAVAPTISNNKEAIAAGSPKLTKIETVLCGSTAGVVSRFVIAPLDVVKIRLQLQTQRKELPVVLRHKTTRVGRTIEAAAQSTAARVTNAPPKYKGMLSGMATIAREEGVRGLWKGNMAAEYLYLTYGGIQFLAYQQTKAFLSSNANLSAQRISAKHLGRLPTHVLTTLSGSSSVQSFISGATAGIVATVCTYPLDLLRTRFAVQRDVKIYTGVPQAFRHILRNEGFRGFYKGMTPALIQIIPYMGVMFGSYDTLKQAAAWLKARTETSESKTELTSTSNPSGLNSVGRLLWNLEDMLCGAISGMVSKTAVYPLDMVRKRLQIQGSEQQKANLGVFTSRLSPSSLSGATTTATAAAVATKKALDALPTSVWRCVAHIVRNEGYLALYKGLLPGVLKAAPASAVTFLVFSQMGALMERIRGPAQDRA</sequence>
<dbReference type="GO" id="GO:0055085">
    <property type="term" value="P:transmembrane transport"/>
    <property type="evidence" value="ECO:0007669"/>
    <property type="project" value="InterPro"/>
</dbReference>
<keyword evidence="5" id="KW-1133">Transmembrane helix</keyword>
<keyword evidence="11" id="KW-1185">Reference proteome</keyword>
<dbReference type="GO" id="GO:0031966">
    <property type="term" value="C:mitochondrial membrane"/>
    <property type="evidence" value="ECO:0007669"/>
    <property type="project" value="UniProtKB-SubCell"/>
</dbReference>
<dbReference type="InterPro" id="IPR023395">
    <property type="entry name" value="MCP_dom_sf"/>
</dbReference>
<dbReference type="SUPFAM" id="SSF103506">
    <property type="entry name" value="Mitochondrial carrier"/>
    <property type="match status" value="1"/>
</dbReference>
<dbReference type="Pfam" id="PF00153">
    <property type="entry name" value="Mito_carr"/>
    <property type="match status" value="3"/>
</dbReference>
<keyword evidence="3 8" id="KW-0812">Transmembrane</keyword>
<evidence type="ECO:0000313" key="10">
    <source>
        <dbReference type="EMBL" id="KAG0312638.1"/>
    </source>
</evidence>
<dbReference type="Gene3D" id="1.50.40.10">
    <property type="entry name" value="Mitochondrial carrier domain"/>
    <property type="match status" value="1"/>
</dbReference>
<keyword evidence="2 9" id="KW-0813">Transport</keyword>
<comment type="similarity">
    <text evidence="9">Belongs to the mitochondrial carrier (TC 2.A.29) family.</text>
</comment>
<dbReference type="OrthoDB" id="18574at2759"/>
<evidence type="ECO:0000256" key="8">
    <source>
        <dbReference type="PROSITE-ProRule" id="PRU00282"/>
    </source>
</evidence>
<evidence type="ECO:0000256" key="4">
    <source>
        <dbReference type="ARBA" id="ARBA00022737"/>
    </source>
</evidence>
<organism evidence="10 11">
    <name type="scientific">Dissophora globulifera</name>
    <dbReference type="NCBI Taxonomy" id="979702"/>
    <lineage>
        <taxon>Eukaryota</taxon>
        <taxon>Fungi</taxon>
        <taxon>Fungi incertae sedis</taxon>
        <taxon>Mucoromycota</taxon>
        <taxon>Mortierellomycotina</taxon>
        <taxon>Mortierellomycetes</taxon>
        <taxon>Mortierellales</taxon>
        <taxon>Mortierellaceae</taxon>
        <taxon>Dissophora</taxon>
    </lineage>
</organism>
<evidence type="ECO:0000313" key="11">
    <source>
        <dbReference type="Proteomes" id="UP000738325"/>
    </source>
</evidence>
<evidence type="ECO:0000256" key="1">
    <source>
        <dbReference type="ARBA" id="ARBA00004225"/>
    </source>
</evidence>
<dbReference type="InterPro" id="IPR002067">
    <property type="entry name" value="MCP"/>
</dbReference>
<evidence type="ECO:0000256" key="2">
    <source>
        <dbReference type="ARBA" id="ARBA00022448"/>
    </source>
</evidence>
<proteinExistence type="inferred from homology"/>
<protein>
    <submittedName>
        <fullName evidence="10">Mitochondrial thiamine pyrophosphate transporter</fullName>
    </submittedName>
</protein>
<dbReference type="PANTHER" id="PTHR24089">
    <property type="entry name" value="SOLUTE CARRIER FAMILY 25"/>
    <property type="match status" value="1"/>
</dbReference>
<evidence type="ECO:0000256" key="7">
    <source>
        <dbReference type="ARBA" id="ARBA00023136"/>
    </source>
</evidence>
<dbReference type="EMBL" id="JAAAIP010000791">
    <property type="protein sequence ID" value="KAG0312638.1"/>
    <property type="molecule type" value="Genomic_DNA"/>
</dbReference>
<dbReference type="Proteomes" id="UP000738325">
    <property type="component" value="Unassembled WGS sequence"/>
</dbReference>
<reference evidence="10" key="1">
    <citation type="journal article" date="2020" name="Fungal Divers.">
        <title>Resolving the Mortierellaceae phylogeny through synthesis of multi-gene phylogenetics and phylogenomics.</title>
        <authorList>
            <person name="Vandepol N."/>
            <person name="Liber J."/>
            <person name="Desiro A."/>
            <person name="Na H."/>
            <person name="Kennedy M."/>
            <person name="Barry K."/>
            <person name="Grigoriev I.V."/>
            <person name="Miller A.N."/>
            <person name="O'Donnell K."/>
            <person name="Stajich J.E."/>
            <person name="Bonito G."/>
        </authorList>
    </citation>
    <scope>NUCLEOTIDE SEQUENCE</scope>
    <source>
        <strain evidence="10">REB-010B</strain>
    </source>
</reference>
<keyword evidence="7 8" id="KW-0472">Membrane</keyword>
<keyword evidence="4" id="KW-0677">Repeat</keyword>
<dbReference type="AlphaFoldDB" id="A0A9P6UNE4"/>
<feature type="repeat" description="Solcar" evidence="8">
    <location>
        <begin position="66"/>
        <end position="185"/>
    </location>
</feature>